<keyword evidence="1" id="KW-0732">Signal</keyword>
<dbReference type="GeneID" id="67004092"/>
<gene>
    <name evidence="2" type="ORF">Asppvi_005481</name>
</gene>
<evidence type="ECO:0008006" key="4">
    <source>
        <dbReference type="Google" id="ProtNLM"/>
    </source>
</evidence>
<dbReference type="AlphaFoldDB" id="A0A9P3ESM4"/>
<protein>
    <recommendedName>
        <fullName evidence="4">Hydrophobin</fullName>
    </recommendedName>
</protein>
<evidence type="ECO:0000313" key="2">
    <source>
        <dbReference type="EMBL" id="GIJ86591.1"/>
    </source>
</evidence>
<name>A0A9P3ESM4_9EURO</name>
<comment type="caution">
    <text evidence="2">The sequence shown here is derived from an EMBL/GenBank/DDBJ whole genome shotgun (WGS) entry which is preliminary data.</text>
</comment>
<dbReference type="RefSeq" id="XP_043157337.1">
    <property type="nucleotide sequence ID" value="XM_043301402.1"/>
</dbReference>
<feature type="chain" id="PRO_5040391651" description="Hydrophobin" evidence="1">
    <location>
        <begin position="19"/>
        <end position="111"/>
    </location>
</feature>
<feature type="signal peptide" evidence="1">
    <location>
        <begin position="1"/>
        <end position="18"/>
    </location>
</feature>
<dbReference type="OrthoDB" id="4531651at2759"/>
<accession>A0A9P3ESM4</accession>
<dbReference type="EMBL" id="BHVY01000004">
    <property type="protein sequence ID" value="GIJ86591.1"/>
    <property type="molecule type" value="Genomic_DNA"/>
</dbReference>
<sequence length="111" mass="11209">MHFTTTTLAFGFLSLVIAAPGPMGPISTDPGFHPGSASSACYCCPALTTTLNTGNCGRAAEDGRCVTGDVLICCDQREQACSTLASLTVDGRSGALNLGGLLNQIVDGLLG</sequence>
<keyword evidence="3" id="KW-1185">Reference proteome</keyword>
<evidence type="ECO:0000256" key="1">
    <source>
        <dbReference type="SAM" id="SignalP"/>
    </source>
</evidence>
<organism evidence="2 3">
    <name type="scientific">Aspergillus pseudoviridinutans</name>
    <dbReference type="NCBI Taxonomy" id="1517512"/>
    <lineage>
        <taxon>Eukaryota</taxon>
        <taxon>Fungi</taxon>
        <taxon>Dikarya</taxon>
        <taxon>Ascomycota</taxon>
        <taxon>Pezizomycotina</taxon>
        <taxon>Eurotiomycetes</taxon>
        <taxon>Eurotiomycetidae</taxon>
        <taxon>Eurotiales</taxon>
        <taxon>Aspergillaceae</taxon>
        <taxon>Aspergillus</taxon>
        <taxon>Aspergillus subgen. Fumigati</taxon>
    </lineage>
</organism>
<reference evidence="2 3" key="1">
    <citation type="submission" date="2018-10" db="EMBL/GenBank/DDBJ databases">
        <title>Pan-genome distribution and transcriptional activeness of fungal secondary metabolism genes in Aspergillus section Fumigati.</title>
        <authorList>
            <person name="Takahashi H."/>
            <person name="Umemura M."/>
            <person name="Ninomiya A."/>
            <person name="Kusuya Y."/>
            <person name="Urayama S."/>
            <person name="Shimizu M."/>
            <person name="Watanabe A."/>
            <person name="Kamei K."/>
            <person name="Yaguchi T."/>
            <person name="Hagiwara D."/>
        </authorList>
    </citation>
    <scope>NUCLEOTIDE SEQUENCE [LARGE SCALE GENOMIC DNA]</scope>
    <source>
        <strain evidence="2 3">IFM 55266</strain>
    </source>
</reference>
<dbReference type="Proteomes" id="UP001043456">
    <property type="component" value="Unassembled WGS sequence"/>
</dbReference>
<proteinExistence type="predicted"/>
<evidence type="ECO:0000313" key="3">
    <source>
        <dbReference type="Proteomes" id="UP001043456"/>
    </source>
</evidence>